<dbReference type="AlphaFoldDB" id="X1S9U0"/>
<gene>
    <name evidence="1" type="ORF">S12H4_03799</name>
</gene>
<evidence type="ECO:0000313" key="1">
    <source>
        <dbReference type="EMBL" id="GAI72200.1"/>
    </source>
</evidence>
<name>X1S9U0_9ZZZZ</name>
<organism evidence="1">
    <name type="scientific">marine sediment metagenome</name>
    <dbReference type="NCBI Taxonomy" id="412755"/>
    <lineage>
        <taxon>unclassified sequences</taxon>
        <taxon>metagenomes</taxon>
        <taxon>ecological metagenomes</taxon>
    </lineage>
</organism>
<proteinExistence type="predicted"/>
<sequence length="60" mass="6872">MTLDEAIKLLKKYRHDHHSYPTDIMGKAEQLGIEALALLIRARDNAEIQPYPLLPSETLE</sequence>
<reference evidence="1" key="1">
    <citation type="journal article" date="2014" name="Front. Microbiol.">
        <title>High frequency of phylogenetically diverse reductive dehalogenase-homologous genes in deep subseafloor sedimentary metagenomes.</title>
        <authorList>
            <person name="Kawai M."/>
            <person name="Futagami T."/>
            <person name="Toyoda A."/>
            <person name="Takaki Y."/>
            <person name="Nishi S."/>
            <person name="Hori S."/>
            <person name="Arai W."/>
            <person name="Tsubouchi T."/>
            <person name="Morono Y."/>
            <person name="Uchiyama I."/>
            <person name="Ito T."/>
            <person name="Fujiyama A."/>
            <person name="Inagaki F."/>
            <person name="Takami H."/>
        </authorList>
    </citation>
    <scope>NUCLEOTIDE SEQUENCE</scope>
    <source>
        <strain evidence="1">Expedition CK06-06</strain>
    </source>
</reference>
<comment type="caution">
    <text evidence="1">The sequence shown here is derived from an EMBL/GenBank/DDBJ whole genome shotgun (WGS) entry which is preliminary data.</text>
</comment>
<accession>X1S9U0</accession>
<protein>
    <submittedName>
        <fullName evidence="1">Uncharacterized protein</fullName>
    </submittedName>
</protein>
<dbReference type="EMBL" id="BARW01001109">
    <property type="protein sequence ID" value="GAI72200.1"/>
    <property type="molecule type" value="Genomic_DNA"/>
</dbReference>